<gene>
    <name evidence="1" type="ORF">FMOSSE_LOCUS12953</name>
</gene>
<evidence type="ECO:0000313" key="1">
    <source>
        <dbReference type="EMBL" id="CAG8682396.1"/>
    </source>
</evidence>
<protein>
    <submittedName>
        <fullName evidence="1">4619_t:CDS:1</fullName>
    </submittedName>
</protein>
<name>A0A9N9EP61_FUNMO</name>
<evidence type="ECO:0000313" key="2">
    <source>
        <dbReference type="Proteomes" id="UP000789375"/>
    </source>
</evidence>
<accession>A0A9N9EP61</accession>
<dbReference type="EMBL" id="CAJVPP010006873">
    <property type="protein sequence ID" value="CAG8682396.1"/>
    <property type="molecule type" value="Genomic_DNA"/>
</dbReference>
<keyword evidence="2" id="KW-1185">Reference proteome</keyword>
<dbReference type="AlphaFoldDB" id="A0A9N9EP61"/>
<comment type="caution">
    <text evidence="1">The sequence shown here is derived from an EMBL/GenBank/DDBJ whole genome shotgun (WGS) entry which is preliminary data.</text>
</comment>
<reference evidence="1" key="1">
    <citation type="submission" date="2021-06" db="EMBL/GenBank/DDBJ databases">
        <authorList>
            <person name="Kallberg Y."/>
            <person name="Tangrot J."/>
            <person name="Rosling A."/>
        </authorList>
    </citation>
    <scope>NUCLEOTIDE SEQUENCE</scope>
    <source>
        <strain evidence="1">87-6 pot B 2015</strain>
    </source>
</reference>
<sequence>MAKKSVKECEVAKVKLDKLENKMRWKNKLKDDNEWKEQVLVEFKVEKGVEKVPTGILLNQFMPRSEISPF</sequence>
<dbReference type="Proteomes" id="UP000789375">
    <property type="component" value="Unassembled WGS sequence"/>
</dbReference>
<proteinExistence type="predicted"/>
<organism evidence="1 2">
    <name type="scientific">Funneliformis mosseae</name>
    <name type="common">Endomycorrhizal fungus</name>
    <name type="synonym">Glomus mosseae</name>
    <dbReference type="NCBI Taxonomy" id="27381"/>
    <lineage>
        <taxon>Eukaryota</taxon>
        <taxon>Fungi</taxon>
        <taxon>Fungi incertae sedis</taxon>
        <taxon>Mucoromycota</taxon>
        <taxon>Glomeromycotina</taxon>
        <taxon>Glomeromycetes</taxon>
        <taxon>Glomerales</taxon>
        <taxon>Glomeraceae</taxon>
        <taxon>Funneliformis</taxon>
    </lineage>
</organism>